<gene>
    <name evidence="2" type="ORF">pZL1.61c</name>
</gene>
<dbReference type="EMBL" id="KF501372">
    <property type="protein sequence ID" value="AHF46226.1"/>
    <property type="molecule type" value="Genomic_DNA"/>
</dbReference>
<feature type="region of interest" description="Disordered" evidence="1">
    <location>
        <begin position="1"/>
        <end position="33"/>
    </location>
</feature>
<dbReference type="AlphaFoldDB" id="W0FX59"/>
<proteinExistence type="predicted"/>
<accession>W0FX59</accession>
<protein>
    <submittedName>
        <fullName evidence="2">Uncharacterized protein</fullName>
    </submittedName>
</protein>
<evidence type="ECO:0000256" key="1">
    <source>
        <dbReference type="SAM" id="MobiDB-lite"/>
    </source>
</evidence>
<sequence length="148" mass="16093">MEGGGTPDNENHSKPEPPEDSMSDEITAERQSELEQVGHAVYQVMRAEMIEASTQREGADTSLLMAALEGEATYQAAREALTKSRAERQALLYALWRANKDPRAVAALMPATVKAATVRAAVIKLAPNQDFEALPLWRTAEEEANAAV</sequence>
<name>W0FX59_9ACTN</name>
<evidence type="ECO:0000313" key="2">
    <source>
        <dbReference type="EMBL" id="AHF46226.1"/>
    </source>
</evidence>
<geneLocation type="plasmid" evidence="2">
    <name>pZL1</name>
</geneLocation>
<keyword evidence="2" id="KW-0614">Plasmid</keyword>
<organism evidence="2">
    <name type="scientific">Streptomyces sp. 14R-10</name>
    <dbReference type="NCBI Taxonomy" id="1442159"/>
    <lineage>
        <taxon>Bacteria</taxon>
        <taxon>Bacillati</taxon>
        <taxon>Actinomycetota</taxon>
        <taxon>Actinomycetes</taxon>
        <taxon>Kitasatosporales</taxon>
        <taxon>Streptomycetaceae</taxon>
        <taxon>Streptomyces</taxon>
    </lineage>
</organism>
<reference evidence="2" key="1">
    <citation type="submission" date="2013-08" db="EMBL/GenBank/DDBJ databases">
        <title>Two distinct conjugal transfer systems on Streptomyces plasmid pZL1.</title>
        <authorList>
            <person name="Zhao L."/>
            <person name="Zhong L."/>
            <person name="Qin Z."/>
        </authorList>
    </citation>
    <scope>NUCLEOTIDE SEQUENCE</scope>
    <source>
        <strain evidence="2">14R-10</strain>
        <plasmid evidence="2">pZL1</plasmid>
    </source>
</reference>